<sequence>MPWYLGVCALSIDLRGARLKWWCREHGNLAVSDWGNVMFTDESRFALEPDDKRIRIWRKHEDSISPKTSPNITLSEIKAIWCRHGFH</sequence>
<protein>
    <submittedName>
        <fullName evidence="1">HTH_Tnp_Tc3_2 domain-containing protein</fullName>
    </submittedName>
</protein>
<dbReference type="InterPro" id="IPR036397">
    <property type="entry name" value="RNaseH_sf"/>
</dbReference>
<reference evidence="1" key="1">
    <citation type="submission" date="2020-08" db="EMBL/GenBank/DDBJ databases">
        <title>Multicomponent nature underlies the extraordinary mechanical properties of spider dragline silk.</title>
        <authorList>
            <person name="Kono N."/>
            <person name="Nakamura H."/>
            <person name="Mori M."/>
            <person name="Yoshida Y."/>
            <person name="Ohtoshi R."/>
            <person name="Malay A.D."/>
            <person name="Moran D.A.P."/>
            <person name="Tomita M."/>
            <person name="Numata K."/>
            <person name="Arakawa K."/>
        </authorList>
    </citation>
    <scope>NUCLEOTIDE SEQUENCE</scope>
</reference>
<evidence type="ECO:0000313" key="2">
    <source>
        <dbReference type="Proteomes" id="UP000887159"/>
    </source>
</evidence>
<dbReference type="GO" id="GO:0003676">
    <property type="term" value="F:nucleic acid binding"/>
    <property type="evidence" value="ECO:0007669"/>
    <property type="project" value="InterPro"/>
</dbReference>
<name>A0A8X6RT78_TRICX</name>
<dbReference type="Gene3D" id="3.30.420.10">
    <property type="entry name" value="Ribonuclease H-like superfamily/Ribonuclease H"/>
    <property type="match status" value="1"/>
</dbReference>
<comment type="caution">
    <text evidence="1">The sequence shown here is derived from an EMBL/GenBank/DDBJ whole genome shotgun (WGS) entry which is preliminary data.</text>
</comment>
<keyword evidence="2" id="KW-1185">Reference proteome</keyword>
<dbReference type="AlphaFoldDB" id="A0A8X6RT78"/>
<evidence type="ECO:0000313" key="1">
    <source>
        <dbReference type="EMBL" id="GFX94692.1"/>
    </source>
</evidence>
<dbReference type="EMBL" id="BMAU01021179">
    <property type="protein sequence ID" value="GFX94692.1"/>
    <property type="molecule type" value="Genomic_DNA"/>
</dbReference>
<gene>
    <name evidence="1" type="primary">AVEN_98779_1</name>
    <name evidence="1" type="ORF">TNCV_4799691</name>
</gene>
<organism evidence="1 2">
    <name type="scientific">Trichonephila clavipes</name>
    <name type="common">Golden silk orbweaver</name>
    <name type="synonym">Nephila clavipes</name>
    <dbReference type="NCBI Taxonomy" id="2585209"/>
    <lineage>
        <taxon>Eukaryota</taxon>
        <taxon>Metazoa</taxon>
        <taxon>Ecdysozoa</taxon>
        <taxon>Arthropoda</taxon>
        <taxon>Chelicerata</taxon>
        <taxon>Arachnida</taxon>
        <taxon>Araneae</taxon>
        <taxon>Araneomorphae</taxon>
        <taxon>Entelegynae</taxon>
        <taxon>Araneoidea</taxon>
        <taxon>Nephilidae</taxon>
        <taxon>Trichonephila</taxon>
    </lineage>
</organism>
<accession>A0A8X6RT78</accession>
<dbReference type="Proteomes" id="UP000887159">
    <property type="component" value="Unassembled WGS sequence"/>
</dbReference>
<proteinExistence type="predicted"/>